<evidence type="ECO:0000313" key="3">
    <source>
        <dbReference type="Proteomes" id="UP000626220"/>
    </source>
</evidence>
<dbReference type="Gene3D" id="3.90.550.10">
    <property type="entry name" value="Spore Coat Polysaccharide Biosynthesis Protein SpsA, Chain A"/>
    <property type="match status" value="1"/>
</dbReference>
<comment type="caution">
    <text evidence="2">The sequence shown here is derived from an EMBL/GenBank/DDBJ whole genome shotgun (WGS) entry which is preliminary data.</text>
</comment>
<reference evidence="2" key="1">
    <citation type="journal article" date="2014" name="Int. J. Syst. Evol. Microbiol.">
        <title>Complete genome sequence of Corynebacterium casei LMG S-19264T (=DSM 44701T), isolated from a smear-ripened cheese.</title>
        <authorList>
            <consortium name="US DOE Joint Genome Institute (JGI-PGF)"/>
            <person name="Walter F."/>
            <person name="Albersmeier A."/>
            <person name="Kalinowski J."/>
            <person name="Ruckert C."/>
        </authorList>
    </citation>
    <scope>NUCLEOTIDE SEQUENCE</scope>
    <source>
        <strain evidence="2">KCTC 42650</strain>
    </source>
</reference>
<dbReference type="InterPro" id="IPR050834">
    <property type="entry name" value="Glycosyltransf_2"/>
</dbReference>
<protein>
    <recommendedName>
        <fullName evidence="1">Glycosyltransferase 2-like domain-containing protein</fullName>
    </recommendedName>
</protein>
<proteinExistence type="predicted"/>
<evidence type="ECO:0000259" key="1">
    <source>
        <dbReference type="Pfam" id="PF00535"/>
    </source>
</evidence>
<keyword evidence="3" id="KW-1185">Reference proteome</keyword>
<dbReference type="InterPro" id="IPR029044">
    <property type="entry name" value="Nucleotide-diphossugar_trans"/>
</dbReference>
<accession>A0A8J3MAR4</accession>
<dbReference type="InterPro" id="IPR001173">
    <property type="entry name" value="Glyco_trans_2-like"/>
</dbReference>
<dbReference type="AlphaFoldDB" id="A0A8J3MAR4"/>
<dbReference type="GO" id="GO:0044010">
    <property type="term" value="P:single-species biofilm formation"/>
    <property type="evidence" value="ECO:0007669"/>
    <property type="project" value="TreeGrafter"/>
</dbReference>
<organism evidence="2 3">
    <name type="scientific">Seohaeicola zhoushanensis</name>
    <dbReference type="NCBI Taxonomy" id="1569283"/>
    <lineage>
        <taxon>Bacteria</taxon>
        <taxon>Pseudomonadati</taxon>
        <taxon>Pseudomonadota</taxon>
        <taxon>Alphaproteobacteria</taxon>
        <taxon>Rhodobacterales</taxon>
        <taxon>Roseobacteraceae</taxon>
        <taxon>Seohaeicola</taxon>
    </lineage>
</organism>
<sequence>MTRFTIIVPCYNAEATLGETLDSLRAQTLPDWDCLLVDDGSTDSTRAIAEAAARRDNRFRVVANPGKGPSSARNLALSEGRGTDIAFCDADDLWLPAKLAEAAETLERTGAAATFGQIAFFDGTQSRTLSQVPGKPLSVPMLLGENPVCTMSNLVIRREAFQATGGFDSTMVHNEDLEWLIRLVAAGHEVIGTDRLQVRYRTMPTGLSSNLEAMRAGRARALETAARYGFTADPRAEAVHLRYLARRALRVDAPAGEALKFALAGVATSPRGFFGDARRGLLTLAGALAAPICPRPLRHALFAF</sequence>
<dbReference type="Proteomes" id="UP000626220">
    <property type="component" value="Unassembled WGS sequence"/>
</dbReference>
<dbReference type="SUPFAM" id="SSF53448">
    <property type="entry name" value="Nucleotide-diphospho-sugar transferases"/>
    <property type="match status" value="1"/>
</dbReference>
<dbReference type="EMBL" id="BNCJ01000010">
    <property type="protein sequence ID" value="GHF59136.1"/>
    <property type="molecule type" value="Genomic_DNA"/>
</dbReference>
<evidence type="ECO:0000313" key="2">
    <source>
        <dbReference type="EMBL" id="GHF59136.1"/>
    </source>
</evidence>
<gene>
    <name evidence="2" type="ORF">GCM10017056_33300</name>
</gene>
<dbReference type="RefSeq" id="WP_189681232.1">
    <property type="nucleotide sequence ID" value="NZ_BNCJ01000010.1"/>
</dbReference>
<name>A0A8J3MAR4_9RHOB</name>
<feature type="domain" description="Glycosyltransferase 2-like" evidence="1">
    <location>
        <begin position="5"/>
        <end position="162"/>
    </location>
</feature>
<dbReference type="PANTHER" id="PTHR43685">
    <property type="entry name" value="GLYCOSYLTRANSFERASE"/>
    <property type="match status" value="1"/>
</dbReference>
<dbReference type="CDD" id="cd00761">
    <property type="entry name" value="Glyco_tranf_GTA_type"/>
    <property type="match status" value="1"/>
</dbReference>
<dbReference type="PANTHER" id="PTHR43685:SF2">
    <property type="entry name" value="GLYCOSYLTRANSFERASE 2-LIKE DOMAIN-CONTAINING PROTEIN"/>
    <property type="match status" value="1"/>
</dbReference>
<dbReference type="Pfam" id="PF00535">
    <property type="entry name" value="Glycos_transf_2"/>
    <property type="match status" value="1"/>
</dbReference>
<reference evidence="2" key="2">
    <citation type="submission" date="2020-09" db="EMBL/GenBank/DDBJ databases">
        <authorList>
            <person name="Sun Q."/>
            <person name="Kim S."/>
        </authorList>
    </citation>
    <scope>NUCLEOTIDE SEQUENCE</scope>
    <source>
        <strain evidence="2">KCTC 42650</strain>
    </source>
</reference>